<dbReference type="PANTHER" id="PTHR43591">
    <property type="entry name" value="METHYLTRANSFERASE"/>
    <property type="match status" value="1"/>
</dbReference>
<dbReference type="GO" id="GO:0008425">
    <property type="term" value="F:2-methoxy-6-polyprenyl-1,4-benzoquinol methyltransferase activity"/>
    <property type="evidence" value="ECO:0007669"/>
    <property type="project" value="UniProtKB-EC"/>
</dbReference>
<comment type="catalytic activity">
    <reaction evidence="5">
        <text>a 2-demethylmenaquinol + S-adenosyl-L-methionine = a menaquinol + S-adenosyl-L-homocysteine + H(+)</text>
        <dbReference type="Rhea" id="RHEA:42640"/>
        <dbReference type="Rhea" id="RHEA-COMP:9539"/>
        <dbReference type="Rhea" id="RHEA-COMP:9563"/>
        <dbReference type="ChEBI" id="CHEBI:15378"/>
        <dbReference type="ChEBI" id="CHEBI:18151"/>
        <dbReference type="ChEBI" id="CHEBI:55437"/>
        <dbReference type="ChEBI" id="CHEBI:57856"/>
        <dbReference type="ChEBI" id="CHEBI:59789"/>
        <dbReference type="EC" id="2.1.1.163"/>
    </reaction>
</comment>
<dbReference type="CDD" id="cd02440">
    <property type="entry name" value="AdoMet_MTases"/>
    <property type="match status" value="1"/>
</dbReference>
<accession>A0ABT4UHZ6</accession>
<dbReference type="PROSITE" id="PS01183">
    <property type="entry name" value="UBIE_1"/>
    <property type="match status" value="1"/>
</dbReference>
<feature type="binding site" evidence="5">
    <location>
        <position position="70"/>
    </location>
    <ligand>
        <name>S-adenosyl-L-methionine</name>
        <dbReference type="ChEBI" id="CHEBI:59789"/>
    </ligand>
</feature>
<keyword evidence="4 5" id="KW-0949">S-adenosyl-L-methionine</keyword>
<dbReference type="Gene3D" id="3.40.50.150">
    <property type="entry name" value="Vaccinia Virus protein VP39"/>
    <property type="match status" value="1"/>
</dbReference>
<organism evidence="6 7">
    <name type="scientific">Polluticaenibacter yanchengensis</name>
    <dbReference type="NCBI Taxonomy" id="3014562"/>
    <lineage>
        <taxon>Bacteria</taxon>
        <taxon>Pseudomonadati</taxon>
        <taxon>Bacteroidota</taxon>
        <taxon>Chitinophagia</taxon>
        <taxon>Chitinophagales</taxon>
        <taxon>Chitinophagaceae</taxon>
        <taxon>Polluticaenibacter</taxon>
    </lineage>
</organism>
<comment type="function">
    <text evidence="5">Methyltransferase required for the conversion of demethylmenaquinol (DMKH2) to menaquinol (MKH2).</text>
</comment>
<keyword evidence="3 5" id="KW-0808">Transferase</keyword>
<dbReference type="PANTHER" id="PTHR43591:SF24">
    <property type="entry name" value="2-METHOXY-6-POLYPRENYL-1,4-BENZOQUINOL METHYLASE, MITOCHONDRIAL"/>
    <property type="match status" value="1"/>
</dbReference>
<comment type="pathway">
    <text evidence="5">Quinol/quinone metabolism; menaquinone biosynthesis; menaquinol from 1,4-dihydroxy-2-naphthoate: step 2/2.</text>
</comment>
<evidence type="ECO:0000256" key="2">
    <source>
        <dbReference type="ARBA" id="ARBA00022603"/>
    </source>
</evidence>
<gene>
    <name evidence="6" type="primary">ubiE</name>
    <name evidence="5" type="synonym">menG</name>
    <name evidence="6" type="ORF">O3P16_05405</name>
</gene>
<sequence length="247" mass="27482">MHKHDNIVPFTESKSHKKEQVADMFNQIAGKYDTMNRFLSVNLDKGWRHKAIAQLEEINPENILDVATGTADVALLTYERLPKKPSKITGIDISEGMLNVGRQKVAAKNLQNVIELQTGDSEAINFASDSFDAITVAFGVRNYANLDKGLAEMFRVLKPGGKTVILEFSKPTLPGVTWGYKLYTKVIAPNAGRLIAKNEKAYQYLNDSIHAFPEGNAFLEIMKKAGFKNVYKKSLSLGVCTIYCGYK</sequence>
<evidence type="ECO:0000256" key="1">
    <source>
        <dbReference type="ARBA" id="ARBA00022428"/>
    </source>
</evidence>
<keyword evidence="1 5" id="KW-0474">Menaquinone biosynthesis</keyword>
<keyword evidence="2 5" id="KW-0489">Methyltransferase</keyword>
<dbReference type="SUPFAM" id="SSF53335">
    <property type="entry name" value="S-adenosyl-L-methionine-dependent methyltransferases"/>
    <property type="match status" value="1"/>
</dbReference>
<comment type="similarity">
    <text evidence="5">Belongs to the class I-like SAM-binding methyltransferase superfamily. MenG/UbiE family.</text>
</comment>
<dbReference type="HAMAP" id="MF_01813">
    <property type="entry name" value="MenG_UbiE_methyltr"/>
    <property type="match status" value="1"/>
</dbReference>
<proteinExistence type="inferred from homology"/>
<evidence type="ECO:0000256" key="4">
    <source>
        <dbReference type="ARBA" id="ARBA00022691"/>
    </source>
</evidence>
<comment type="caution">
    <text evidence="5">Lacks conserved residue(s) required for the propagation of feature annotation.</text>
</comment>
<feature type="binding site" evidence="5">
    <location>
        <begin position="120"/>
        <end position="121"/>
    </location>
    <ligand>
        <name>S-adenosyl-L-methionine</name>
        <dbReference type="ChEBI" id="CHEBI:59789"/>
    </ligand>
</feature>
<comment type="caution">
    <text evidence="6">The sequence shown here is derived from an EMBL/GenBank/DDBJ whole genome shotgun (WGS) entry which is preliminary data.</text>
</comment>
<dbReference type="GO" id="GO:0043770">
    <property type="term" value="F:demethylmenaquinone methyltransferase activity"/>
    <property type="evidence" value="ECO:0007669"/>
    <property type="project" value="UniProtKB-EC"/>
</dbReference>
<evidence type="ECO:0000313" key="6">
    <source>
        <dbReference type="EMBL" id="MDA3614234.1"/>
    </source>
</evidence>
<dbReference type="RefSeq" id="WP_407030562.1">
    <property type="nucleotide sequence ID" value="NZ_JAQGEF010000005.1"/>
</dbReference>
<dbReference type="InterPro" id="IPR004033">
    <property type="entry name" value="UbiE/COQ5_MeTrFase"/>
</dbReference>
<protein>
    <recommendedName>
        <fullName evidence="5">Demethylmenaquinone methyltransferase</fullName>
        <ecNumber evidence="5">2.1.1.163</ecNumber>
    </recommendedName>
</protein>
<dbReference type="PROSITE" id="PS01184">
    <property type="entry name" value="UBIE_2"/>
    <property type="match status" value="1"/>
</dbReference>
<dbReference type="NCBIfam" id="TIGR01934">
    <property type="entry name" value="MenG_MenH_UbiE"/>
    <property type="match status" value="1"/>
</dbReference>
<evidence type="ECO:0000313" key="7">
    <source>
        <dbReference type="Proteomes" id="UP001210231"/>
    </source>
</evidence>
<dbReference type="Pfam" id="PF01209">
    <property type="entry name" value="Ubie_methyltran"/>
    <property type="match status" value="1"/>
</dbReference>
<dbReference type="InterPro" id="IPR023576">
    <property type="entry name" value="UbiE/COQ5_MeTrFase_CS"/>
</dbReference>
<dbReference type="GO" id="GO:0032259">
    <property type="term" value="P:methylation"/>
    <property type="evidence" value="ECO:0007669"/>
    <property type="project" value="UniProtKB-KW"/>
</dbReference>
<dbReference type="PROSITE" id="PS51608">
    <property type="entry name" value="SAM_MT_UBIE"/>
    <property type="match status" value="1"/>
</dbReference>
<dbReference type="EC" id="2.1.1.163" evidence="5"/>
<dbReference type="EMBL" id="JAQGEF010000005">
    <property type="protein sequence ID" value="MDA3614234.1"/>
    <property type="molecule type" value="Genomic_DNA"/>
</dbReference>
<dbReference type="NCBIfam" id="NF001244">
    <property type="entry name" value="PRK00216.1-5"/>
    <property type="match status" value="1"/>
</dbReference>
<dbReference type="Proteomes" id="UP001210231">
    <property type="component" value="Unassembled WGS sequence"/>
</dbReference>
<evidence type="ECO:0000256" key="3">
    <source>
        <dbReference type="ARBA" id="ARBA00022679"/>
    </source>
</evidence>
<reference evidence="6 7" key="1">
    <citation type="submission" date="2022-12" db="EMBL/GenBank/DDBJ databases">
        <title>Chitinophagaceae gen. sp. nov., a new member of the family Chitinophagaceae, isolated from soil in a chemical factory.</title>
        <authorList>
            <person name="Ke Z."/>
        </authorList>
    </citation>
    <scope>NUCLEOTIDE SEQUENCE [LARGE SCALE GENOMIC DNA]</scope>
    <source>
        <strain evidence="6 7">LY-5</strain>
    </source>
</reference>
<feature type="binding site" evidence="5">
    <location>
        <position position="92"/>
    </location>
    <ligand>
        <name>S-adenosyl-L-methionine</name>
        <dbReference type="ChEBI" id="CHEBI:59789"/>
    </ligand>
</feature>
<keyword evidence="7" id="KW-1185">Reference proteome</keyword>
<name>A0ABT4UHZ6_9BACT</name>
<dbReference type="InterPro" id="IPR029063">
    <property type="entry name" value="SAM-dependent_MTases_sf"/>
</dbReference>
<evidence type="ECO:0000256" key="5">
    <source>
        <dbReference type="HAMAP-Rule" id="MF_01813"/>
    </source>
</evidence>